<dbReference type="CDD" id="cd02440">
    <property type="entry name" value="AdoMet_MTases"/>
    <property type="match status" value="1"/>
</dbReference>
<dbReference type="InterPro" id="IPR029063">
    <property type="entry name" value="SAM-dependent_MTases_sf"/>
</dbReference>
<organism evidence="5 6">
    <name type="scientific">Bacillus carboniphilus</name>
    <dbReference type="NCBI Taxonomy" id="86663"/>
    <lineage>
        <taxon>Bacteria</taxon>
        <taxon>Bacillati</taxon>
        <taxon>Bacillota</taxon>
        <taxon>Bacilli</taxon>
        <taxon>Bacillales</taxon>
        <taxon>Bacillaceae</taxon>
        <taxon>Bacillus</taxon>
    </lineage>
</organism>
<keyword evidence="6" id="KW-1185">Reference proteome</keyword>
<dbReference type="Gene3D" id="3.40.50.150">
    <property type="entry name" value="Vaccinia Virus protein VP39"/>
    <property type="match status" value="1"/>
</dbReference>
<dbReference type="Pfam" id="PF08241">
    <property type="entry name" value="Methyltransf_11"/>
    <property type="match status" value="1"/>
</dbReference>
<dbReference type="PANTHER" id="PTHR44942">
    <property type="entry name" value="METHYLTRANSF_11 DOMAIN-CONTAINING PROTEIN"/>
    <property type="match status" value="1"/>
</dbReference>
<sequence length="258" mass="29520">MNQHQSVKDQFGKNASNYVTSPLHAKGKDLEWMKQWVTHQFSNKETLLDIATGGGHVANAFAPLFNQVTALDLTPEMLEQAEKFIKGNGYENVDFTIGDAQDLPFDDQSFDMVTCRVAPHHFPDVTKFVKEVYRVVKAGGVFILADNVVPEMDAYDIFFNDLEKKRDYSHNRALKKTEWLSVVEHTGFRTDHLVTFEKNFSFETWCKNMSLSNEQIEELNDWILSASDDVRTYFSVKTQEDGTVKSFTGQSIVLIAWK</sequence>
<evidence type="ECO:0000256" key="2">
    <source>
        <dbReference type="ARBA" id="ARBA00022603"/>
    </source>
</evidence>
<evidence type="ECO:0000259" key="4">
    <source>
        <dbReference type="Pfam" id="PF08241"/>
    </source>
</evidence>
<dbReference type="Proteomes" id="UP001500782">
    <property type="component" value="Unassembled WGS sequence"/>
</dbReference>
<evidence type="ECO:0000313" key="6">
    <source>
        <dbReference type="Proteomes" id="UP001500782"/>
    </source>
</evidence>
<protein>
    <submittedName>
        <fullName evidence="5">Class I SAM-dependent methyltransferase</fullName>
    </submittedName>
</protein>
<proteinExistence type="inferred from homology"/>
<gene>
    <name evidence="5" type="ORF">GCM10008967_11070</name>
</gene>
<dbReference type="GO" id="GO:0008168">
    <property type="term" value="F:methyltransferase activity"/>
    <property type="evidence" value="ECO:0007669"/>
    <property type="project" value="UniProtKB-KW"/>
</dbReference>
<evidence type="ECO:0000313" key="5">
    <source>
        <dbReference type="EMBL" id="GAA0322362.1"/>
    </source>
</evidence>
<feature type="domain" description="Methyltransferase type 11" evidence="4">
    <location>
        <begin position="48"/>
        <end position="144"/>
    </location>
</feature>
<dbReference type="EMBL" id="BAAADJ010000011">
    <property type="protein sequence ID" value="GAA0322362.1"/>
    <property type="molecule type" value="Genomic_DNA"/>
</dbReference>
<reference evidence="5 6" key="1">
    <citation type="journal article" date="2019" name="Int. J. Syst. Evol. Microbiol.">
        <title>The Global Catalogue of Microorganisms (GCM) 10K type strain sequencing project: providing services to taxonomists for standard genome sequencing and annotation.</title>
        <authorList>
            <consortium name="The Broad Institute Genomics Platform"/>
            <consortium name="The Broad Institute Genome Sequencing Center for Infectious Disease"/>
            <person name="Wu L."/>
            <person name="Ma J."/>
        </authorList>
    </citation>
    <scope>NUCLEOTIDE SEQUENCE [LARGE SCALE GENOMIC DNA]</scope>
    <source>
        <strain evidence="5 6">JCM 9731</strain>
    </source>
</reference>
<accession>A0ABN0W1J2</accession>
<dbReference type="RefSeq" id="WP_343797089.1">
    <property type="nucleotide sequence ID" value="NZ_BAAADJ010000011.1"/>
</dbReference>
<dbReference type="InterPro" id="IPR051052">
    <property type="entry name" value="Diverse_substrate_MTase"/>
</dbReference>
<dbReference type="PANTHER" id="PTHR44942:SF4">
    <property type="entry name" value="METHYLTRANSFERASE TYPE 11 DOMAIN-CONTAINING PROTEIN"/>
    <property type="match status" value="1"/>
</dbReference>
<evidence type="ECO:0000256" key="1">
    <source>
        <dbReference type="ARBA" id="ARBA00008361"/>
    </source>
</evidence>
<name>A0ABN0W1J2_9BACI</name>
<keyword evidence="3" id="KW-0808">Transferase</keyword>
<dbReference type="GO" id="GO:0032259">
    <property type="term" value="P:methylation"/>
    <property type="evidence" value="ECO:0007669"/>
    <property type="project" value="UniProtKB-KW"/>
</dbReference>
<dbReference type="InterPro" id="IPR013216">
    <property type="entry name" value="Methyltransf_11"/>
</dbReference>
<keyword evidence="2 5" id="KW-0489">Methyltransferase</keyword>
<comment type="caution">
    <text evidence="5">The sequence shown here is derived from an EMBL/GenBank/DDBJ whole genome shotgun (WGS) entry which is preliminary data.</text>
</comment>
<evidence type="ECO:0000256" key="3">
    <source>
        <dbReference type="ARBA" id="ARBA00022679"/>
    </source>
</evidence>
<comment type="similarity">
    <text evidence="1">Belongs to the methyltransferase superfamily.</text>
</comment>
<dbReference type="SUPFAM" id="SSF53335">
    <property type="entry name" value="S-adenosyl-L-methionine-dependent methyltransferases"/>
    <property type="match status" value="1"/>
</dbReference>